<dbReference type="InterPro" id="IPR008979">
    <property type="entry name" value="Galactose-bd-like_sf"/>
</dbReference>
<dbReference type="GO" id="GO:0004553">
    <property type="term" value="F:hydrolase activity, hydrolyzing O-glycosyl compounds"/>
    <property type="evidence" value="ECO:0007669"/>
    <property type="project" value="InterPro"/>
</dbReference>
<proteinExistence type="inferred from homology"/>
<dbReference type="Proteomes" id="UP000244450">
    <property type="component" value="Unassembled WGS sequence"/>
</dbReference>
<dbReference type="Gene3D" id="2.60.120.200">
    <property type="match status" value="1"/>
</dbReference>
<dbReference type="Gene3D" id="2.60.120.260">
    <property type="entry name" value="Galactose-binding domain-like"/>
    <property type="match status" value="2"/>
</dbReference>
<dbReference type="NCBIfam" id="TIGR04183">
    <property type="entry name" value="Por_Secre_tail"/>
    <property type="match status" value="1"/>
</dbReference>
<dbReference type="OrthoDB" id="9809583at2"/>
<name>A0A2T7BPX4_9BACT</name>
<dbReference type="CDD" id="cd08023">
    <property type="entry name" value="GH16_laminarinase_like"/>
    <property type="match status" value="1"/>
</dbReference>
<organism evidence="5 6">
    <name type="scientific">Chitinophaga parva</name>
    <dbReference type="NCBI Taxonomy" id="2169414"/>
    <lineage>
        <taxon>Bacteria</taxon>
        <taxon>Pseudomonadati</taxon>
        <taxon>Bacteroidota</taxon>
        <taxon>Chitinophagia</taxon>
        <taxon>Chitinophagales</taxon>
        <taxon>Chitinophagaceae</taxon>
        <taxon>Chitinophaga</taxon>
    </lineage>
</organism>
<dbReference type="InterPro" id="IPR005084">
    <property type="entry name" value="CBM6"/>
</dbReference>
<dbReference type="Pfam" id="PF03422">
    <property type="entry name" value="CBM_6"/>
    <property type="match status" value="2"/>
</dbReference>
<dbReference type="GO" id="GO:0005975">
    <property type="term" value="P:carbohydrate metabolic process"/>
    <property type="evidence" value="ECO:0007669"/>
    <property type="project" value="InterPro"/>
</dbReference>
<reference evidence="5 6" key="1">
    <citation type="submission" date="2018-04" db="EMBL/GenBank/DDBJ databases">
        <title>Chitinophaga fuyangensis sp. nov., isolated from soil in a chemical factory.</title>
        <authorList>
            <person name="Chen K."/>
        </authorList>
    </citation>
    <scope>NUCLEOTIDE SEQUENCE [LARGE SCALE GENOMIC DNA]</scope>
    <source>
        <strain evidence="5 6">LY-1</strain>
    </source>
</reference>
<dbReference type="PANTHER" id="PTHR10963">
    <property type="entry name" value="GLYCOSYL HYDROLASE-RELATED"/>
    <property type="match status" value="1"/>
</dbReference>
<dbReference type="Pfam" id="PF18962">
    <property type="entry name" value="Por_Secre_tail"/>
    <property type="match status" value="1"/>
</dbReference>
<comment type="caution">
    <text evidence="5">The sequence shown here is derived from an EMBL/GenBank/DDBJ whole genome shotgun (WGS) entry which is preliminary data.</text>
</comment>
<evidence type="ECO:0000313" key="5">
    <source>
        <dbReference type="EMBL" id="PUZ29725.1"/>
    </source>
</evidence>
<dbReference type="PROSITE" id="PS51762">
    <property type="entry name" value="GH16_2"/>
    <property type="match status" value="1"/>
</dbReference>
<dbReference type="InterPro" id="IPR006584">
    <property type="entry name" value="Cellulose-bd_IV"/>
</dbReference>
<sequence length="1148" mass="124412">MKNIATLFVLLLGVLVCGRLQAQYLLLDDMEGHGPCSSRWTYYAGDNATGKVQFGVANPNPSGLNTSPLVAKFTKDTTCFEYMTAGCTLSDSFDLSTNSKFRMLVYASTQDEIMFKLQHNNDYATAVYFTYKASHINTWEQATYDFSSVKTRTNFNRIEVHFIDGKKANGILYFDLVEGPNPTAITLKDTSIAMGQENGAVLTATVHGGSFADTLHPAGWTATNLPSGVSISHVTRVNDTTALLSLSGNSPVNYSRAILKLTIAGQELDSANASAYTARGNVVFQGNPNWTMIFDEEFSIDGVPDVNKWKIDPQPKGWINGEQEVYTDATHDNARVRNGHLVITGKKDYPNGTTTEPWSSARLITQNKVDFQYGKVDVRARLPRARGSWPAIWLMPTTSAYGAWPKSGELDIMEHVGNNFGTVLSTVHTQNRNWTNGGQVSASKVIPDVDTVYHVYSMEWNADSIEFRYDNLHVLTYPNPHTDWKDWPFDQKFFLILNISIGGGMGGTIVDADWPDSMLVDYVHVYQKGLGTPVLDTVTLTPATISFLPGITQQYTAKALDQNGFPMNITPVWSITGTGNSITTTGLATLHDSATITATATVNGVTKTAVAYATPRTATYKPIPAKIEAEQFGNSNACCTETTADVGGGADVSYIGTGTWFEYDIAVPDSGAYRIQFRVAANSLSSLNIMMDAVTLQTVALPASGGWQNWETVTSLPIQLPAGNKTIRIQANKDGWNFNWLRFVRADSITLAQLDVQPATVNLHTGDIQQFTASGRGQDSSVFIVSPTWSVSGTGASISSTGAFTATAPGNFTITATEAGITDTATAHVTALPVLTRITLAPDTVTVPVGASQQFTAIGYDQRDSVLAFTPVWTVDNAGNTISNTGVFTAGSTPGTDSVTVSQGAISASAVVTTAYTCTVDHKYEAESASNKSSNPYLENCTDVGGGKDYTNLWTNDWFAYSTLVVPVAGRYTISFRVSSTVASKLWVGHSGYNFGVYDIPNTGGKWQTITDTITLPALSYTGIHVQSGNFKFNWFSISNCAVAPPDSPAVSQAMMAAYSQLKPVVETADKNNVTLYPNPTNGQITLQVKEPVYKILSLVDMQGKVIRRWNVKGQTRISQNIGSVPVGMYLLKLENERQATTFKVIKR</sequence>
<dbReference type="SUPFAM" id="SSF49899">
    <property type="entry name" value="Concanavalin A-like lectins/glucanases"/>
    <property type="match status" value="1"/>
</dbReference>
<dbReference type="InterPro" id="IPR050546">
    <property type="entry name" value="Glycosyl_Hydrlase_16"/>
</dbReference>
<dbReference type="InterPro" id="IPR003343">
    <property type="entry name" value="Big_2"/>
</dbReference>
<dbReference type="RefSeq" id="WP_108686363.1">
    <property type="nucleotide sequence ID" value="NZ_QCYK01000001.1"/>
</dbReference>
<evidence type="ECO:0000259" key="3">
    <source>
        <dbReference type="PROSITE" id="PS51175"/>
    </source>
</evidence>
<keyword evidence="2" id="KW-0732">Signal</keyword>
<dbReference type="Pfam" id="PF00722">
    <property type="entry name" value="Glyco_hydro_16"/>
    <property type="match status" value="1"/>
</dbReference>
<dbReference type="SMART" id="SM00635">
    <property type="entry name" value="BID_2"/>
    <property type="match status" value="3"/>
</dbReference>
<dbReference type="Gene3D" id="2.60.40.1080">
    <property type="match status" value="2"/>
</dbReference>
<evidence type="ECO:0000313" key="6">
    <source>
        <dbReference type="Proteomes" id="UP000244450"/>
    </source>
</evidence>
<evidence type="ECO:0000256" key="1">
    <source>
        <dbReference type="ARBA" id="ARBA00006865"/>
    </source>
</evidence>
<gene>
    <name evidence="5" type="ORF">DCC81_09875</name>
</gene>
<dbReference type="PROSITE" id="PS51175">
    <property type="entry name" value="CBM6"/>
    <property type="match status" value="2"/>
</dbReference>
<dbReference type="SUPFAM" id="SSF49785">
    <property type="entry name" value="Galactose-binding domain-like"/>
    <property type="match status" value="2"/>
</dbReference>
<feature type="domain" description="GH16" evidence="4">
    <location>
        <begin position="282"/>
        <end position="531"/>
    </location>
</feature>
<comment type="similarity">
    <text evidence="1">Belongs to the glycosyl hydrolase 16 family.</text>
</comment>
<dbReference type="EMBL" id="QCYK01000001">
    <property type="protein sequence ID" value="PUZ29725.1"/>
    <property type="molecule type" value="Genomic_DNA"/>
</dbReference>
<dbReference type="PANTHER" id="PTHR10963:SF55">
    <property type="entry name" value="GLYCOSIDE HYDROLASE FAMILY 16 PROTEIN"/>
    <property type="match status" value="1"/>
</dbReference>
<accession>A0A2T7BPX4</accession>
<feature type="domain" description="CBM6" evidence="3">
    <location>
        <begin position="625"/>
        <end position="744"/>
    </location>
</feature>
<feature type="domain" description="CBM6" evidence="3">
    <location>
        <begin position="922"/>
        <end position="1039"/>
    </location>
</feature>
<evidence type="ECO:0000256" key="2">
    <source>
        <dbReference type="ARBA" id="ARBA00022729"/>
    </source>
</evidence>
<dbReference type="InterPro" id="IPR026444">
    <property type="entry name" value="Secre_tail"/>
</dbReference>
<keyword evidence="6" id="KW-1185">Reference proteome</keyword>
<dbReference type="InterPro" id="IPR013320">
    <property type="entry name" value="ConA-like_dom_sf"/>
</dbReference>
<dbReference type="AlphaFoldDB" id="A0A2T7BPX4"/>
<dbReference type="CDD" id="cd04080">
    <property type="entry name" value="CBM6_cellulase-like"/>
    <property type="match status" value="1"/>
</dbReference>
<dbReference type="InterPro" id="IPR000757">
    <property type="entry name" value="Beta-glucanase-like"/>
</dbReference>
<dbReference type="GO" id="GO:0030246">
    <property type="term" value="F:carbohydrate binding"/>
    <property type="evidence" value="ECO:0007669"/>
    <property type="project" value="InterPro"/>
</dbReference>
<dbReference type="SMART" id="SM00606">
    <property type="entry name" value="CBD_IV"/>
    <property type="match status" value="2"/>
</dbReference>
<dbReference type="Pfam" id="PF02368">
    <property type="entry name" value="Big_2"/>
    <property type="match status" value="1"/>
</dbReference>
<evidence type="ECO:0000259" key="4">
    <source>
        <dbReference type="PROSITE" id="PS51762"/>
    </source>
</evidence>
<protein>
    <submittedName>
        <fullName evidence="5">Uncharacterized protein</fullName>
    </submittedName>
</protein>